<feature type="region of interest" description="Disordered" evidence="1">
    <location>
        <begin position="154"/>
        <end position="186"/>
    </location>
</feature>
<dbReference type="PANTHER" id="PTHR19446">
    <property type="entry name" value="REVERSE TRANSCRIPTASES"/>
    <property type="match status" value="1"/>
</dbReference>
<proteinExistence type="predicted"/>
<sequence>MVKSVGSCDQLDEVVETYTECIRQACDAAIPRKSSNTRGLKPPWWSPELEGLKRDARTKKRRIRNAAPGRREYVVGEYVQAREVYERAVAEAQTTSWKRFCSAQDGESLWDGIYRVIRETGKNREDVLLKTDSGQVIGPDESATLLAETFFPDDRVDTDDPYHTEVRRRTDGSSQPPEASGDLPGVDPPFTGAEVRFALKAFHPRKAPGIDGFTSDICQAAIFRDLGLFLAMANKCLELGYFPRAWKVAAIKVIPKPGKEDYARPKSYRPIGLLPVLGKTVERMLVGRLQWHLMPKLQATQYGFTPQRGTEDALYDLMTHIYQELNLKKIILMVSLDIEGAFDNAWWPALETQLRALGCPVNLHGLVRGYLRDREVAVKYAGGECRKGTSKGCIQGSIAGPTFWNLILDSLLRELEELGVYVQAFADDVVLMFSGQSASSIEEEANRALARVHCWGVRNKLRFAPSKTNSMVLTKS</sequence>
<gene>
    <name evidence="3" type="ORF">EVAR_40314_1</name>
</gene>
<feature type="compositionally biased region" description="Basic and acidic residues" evidence="1">
    <location>
        <begin position="154"/>
        <end position="171"/>
    </location>
</feature>
<accession>A0A4C1YBT9</accession>
<dbReference type="InterPro" id="IPR043502">
    <property type="entry name" value="DNA/RNA_pol_sf"/>
</dbReference>
<evidence type="ECO:0000313" key="3">
    <source>
        <dbReference type="EMBL" id="GBP72813.1"/>
    </source>
</evidence>
<evidence type="ECO:0000259" key="2">
    <source>
        <dbReference type="PROSITE" id="PS50878"/>
    </source>
</evidence>
<dbReference type="GO" id="GO:0071897">
    <property type="term" value="P:DNA biosynthetic process"/>
    <property type="evidence" value="ECO:0007669"/>
    <property type="project" value="UniProtKB-ARBA"/>
</dbReference>
<evidence type="ECO:0000256" key="1">
    <source>
        <dbReference type="SAM" id="MobiDB-lite"/>
    </source>
</evidence>
<name>A0A4C1YBT9_EUMVA</name>
<comment type="caution">
    <text evidence="3">The sequence shown here is derived from an EMBL/GenBank/DDBJ whole genome shotgun (WGS) entry which is preliminary data.</text>
</comment>
<organism evidence="3 4">
    <name type="scientific">Eumeta variegata</name>
    <name type="common">Bagworm moth</name>
    <name type="synonym">Eumeta japonica</name>
    <dbReference type="NCBI Taxonomy" id="151549"/>
    <lineage>
        <taxon>Eukaryota</taxon>
        <taxon>Metazoa</taxon>
        <taxon>Ecdysozoa</taxon>
        <taxon>Arthropoda</taxon>
        <taxon>Hexapoda</taxon>
        <taxon>Insecta</taxon>
        <taxon>Pterygota</taxon>
        <taxon>Neoptera</taxon>
        <taxon>Endopterygota</taxon>
        <taxon>Lepidoptera</taxon>
        <taxon>Glossata</taxon>
        <taxon>Ditrysia</taxon>
        <taxon>Tineoidea</taxon>
        <taxon>Psychidae</taxon>
        <taxon>Oiketicinae</taxon>
        <taxon>Eumeta</taxon>
    </lineage>
</organism>
<dbReference type="AlphaFoldDB" id="A0A4C1YBT9"/>
<feature type="domain" description="Reverse transcriptase" evidence="2">
    <location>
        <begin position="235"/>
        <end position="476"/>
    </location>
</feature>
<dbReference type="EMBL" id="BGZK01001157">
    <property type="protein sequence ID" value="GBP72813.1"/>
    <property type="molecule type" value="Genomic_DNA"/>
</dbReference>
<protein>
    <submittedName>
        <fullName evidence="3">Retrovirus-related Pol polyprotein from type-1 retrotransposable element R1</fullName>
    </submittedName>
</protein>
<reference evidence="3 4" key="1">
    <citation type="journal article" date="2019" name="Commun. Biol.">
        <title>The bagworm genome reveals a unique fibroin gene that provides high tensile strength.</title>
        <authorList>
            <person name="Kono N."/>
            <person name="Nakamura H."/>
            <person name="Ohtoshi R."/>
            <person name="Tomita M."/>
            <person name="Numata K."/>
            <person name="Arakawa K."/>
        </authorList>
    </citation>
    <scope>NUCLEOTIDE SEQUENCE [LARGE SCALE GENOMIC DNA]</scope>
</reference>
<dbReference type="Pfam" id="PF00078">
    <property type="entry name" value="RVT_1"/>
    <property type="match status" value="1"/>
</dbReference>
<keyword evidence="4" id="KW-1185">Reference proteome</keyword>
<dbReference type="PROSITE" id="PS50878">
    <property type="entry name" value="RT_POL"/>
    <property type="match status" value="1"/>
</dbReference>
<dbReference type="InterPro" id="IPR000477">
    <property type="entry name" value="RT_dom"/>
</dbReference>
<dbReference type="Proteomes" id="UP000299102">
    <property type="component" value="Unassembled WGS sequence"/>
</dbReference>
<evidence type="ECO:0000313" key="4">
    <source>
        <dbReference type="Proteomes" id="UP000299102"/>
    </source>
</evidence>
<dbReference type="CDD" id="cd01650">
    <property type="entry name" value="RT_nLTR_like"/>
    <property type="match status" value="1"/>
</dbReference>
<dbReference type="OrthoDB" id="411871at2759"/>
<dbReference type="SUPFAM" id="SSF56672">
    <property type="entry name" value="DNA/RNA polymerases"/>
    <property type="match status" value="1"/>
</dbReference>